<evidence type="ECO:0000313" key="2">
    <source>
        <dbReference type="EMBL" id="KAF2416698.1"/>
    </source>
</evidence>
<feature type="transmembrane region" description="Helical" evidence="1">
    <location>
        <begin position="224"/>
        <end position="249"/>
    </location>
</feature>
<dbReference type="EMBL" id="MU007151">
    <property type="protein sequence ID" value="KAF2416698.1"/>
    <property type="molecule type" value="Genomic_DNA"/>
</dbReference>
<feature type="transmembrane region" description="Helical" evidence="1">
    <location>
        <begin position="72"/>
        <end position="90"/>
    </location>
</feature>
<feature type="transmembrane region" description="Helical" evidence="1">
    <location>
        <begin position="299"/>
        <end position="323"/>
    </location>
</feature>
<gene>
    <name evidence="2" type="ORF">EJ08DRAFT_703570</name>
</gene>
<dbReference type="OrthoDB" id="5351891at2759"/>
<keyword evidence="1" id="KW-0812">Transmembrane</keyword>
<evidence type="ECO:0000256" key="1">
    <source>
        <dbReference type="SAM" id="Phobius"/>
    </source>
</evidence>
<keyword evidence="1" id="KW-0472">Membrane</keyword>
<protein>
    <submittedName>
        <fullName evidence="2">Uncharacterized protein</fullName>
    </submittedName>
</protein>
<feature type="transmembrane region" description="Helical" evidence="1">
    <location>
        <begin position="343"/>
        <end position="362"/>
    </location>
</feature>
<organism evidence="2 3">
    <name type="scientific">Tothia fuscella</name>
    <dbReference type="NCBI Taxonomy" id="1048955"/>
    <lineage>
        <taxon>Eukaryota</taxon>
        <taxon>Fungi</taxon>
        <taxon>Dikarya</taxon>
        <taxon>Ascomycota</taxon>
        <taxon>Pezizomycotina</taxon>
        <taxon>Dothideomycetes</taxon>
        <taxon>Pleosporomycetidae</taxon>
        <taxon>Venturiales</taxon>
        <taxon>Cylindrosympodiaceae</taxon>
        <taxon>Tothia</taxon>
    </lineage>
</organism>
<keyword evidence="1" id="KW-1133">Transmembrane helix</keyword>
<accession>A0A9P4TRI1</accession>
<dbReference type="AlphaFoldDB" id="A0A9P4TRI1"/>
<comment type="caution">
    <text evidence="2">The sequence shown here is derived from an EMBL/GenBank/DDBJ whole genome shotgun (WGS) entry which is preliminary data.</text>
</comment>
<name>A0A9P4TRI1_9PEZI</name>
<reference evidence="2" key="1">
    <citation type="journal article" date="2020" name="Stud. Mycol.">
        <title>101 Dothideomycetes genomes: a test case for predicting lifestyles and emergence of pathogens.</title>
        <authorList>
            <person name="Haridas S."/>
            <person name="Albert R."/>
            <person name="Binder M."/>
            <person name="Bloem J."/>
            <person name="Labutti K."/>
            <person name="Salamov A."/>
            <person name="Andreopoulos B."/>
            <person name="Baker S."/>
            <person name="Barry K."/>
            <person name="Bills G."/>
            <person name="Bluhm B."/>
            <person name="Cannon C."/>
            <person name="Castanera R."/>
            <person name="Culley D."/>
            <person name="Daum C."/>
            <person name="Ezra D."/>
            <person name="Gonzalez J."/>
            <person name="Henrissat B."/>
            <person name="Kuo A."/>
            <person name="Liang C."/>
            <person name="Lipzen A."/>
            <person name="Lutzoni F."/>
            <person name="Magnuson J."/>
            <person name="Mondo S."/>
            <person name="Nolan M."/>
            <person name="Ohm R."/>
            <person name="Pangilinan J."/>
            <person name="Park H.-J."/>
            <person name="Ramirez L."/>
            <person name="Alfaro M."/>
            <person name="Sun H."/>
            <person name="Tritt A."/>
            <person name="Yoshinaga Y."/>
            <person name="Zwiers L.-H."/>
            <person name="Turgeon B."/>
            <person name="Goodwin S."/>
            <person name="Spatafora J."/>
            <person name="Crous P."/>
            <person name="Grigoriev I."/>
        </authorList>
    </citation>
    <scope>NUCLEOTIDE SEQUENCE</scope>
    <source>
        <strain evidence="2">CBS 130266</strain>
    </source>
</reference>
<evidence type="ECO:0000313" key="3">
    <source>
        <dbReference type="Proteomes" id="UP000800235"/>
    </source>
</evidence>
<dbReference type="Proteomes" id="UP000800235">
    <property type="component" value="Unassembled WGS sequence"/>
</dbReference>
<keyword evidence="3" id="KW-1185">Reference proteome</keyword>
<sequence>MNQCLNNSTKIGNFTFGQYQSAYNRNLPCGDSTYIRANIAGALYPWPYLVPITLIHGPVLWERIYHWEKVQVIALCLAGYIMVTTIMGYWSTSFDPRQVLVWMPLTVVLDCGAMLQLYFLISEKDKRHDSVWRLALNSIRLQKAQNPVGEEQGQELDQRPVQNIEAMENQPEGVNEEHGAAGPQAPSLVENGEVIPEDEDEEPDDEEGPLLRQARIKAERTKRAWTAIASILVFFILLGLQLAGLAFAVKSIEHKDFKVFWCSPLLKNMNKLPDILRHHRRLNKGIGCLSLDGKRQRDWLMITVVLLPFLILYEIFDIITVLFAPKSVARLNGVDLRRPWASMFVGIGILIALTIVSGYHSMHLPEGLSKSLWIFRHDPSSDSFGVCVGQIHASGARGSILAGTDGLLWFMNEVYLGPESADT</sequence>
<proteinExistence type="predicted"/>
<feature type="transmembrane region" description="Helical" evidence="1">
    <location>
        <begin position="102"/>
        <end position="121"/>
    </location>
</feature>